<keyword evidence="11" id="KW-1185">Reference proteome</keyword>
<name>A0ABS4GH73_9FIRM</name>
<evidence type="ECO:0000313" key="11">
    <source>
        <dbReference type="Proteomes" id="UP001519342"/>
    </source>
</evidence>
<proteinExistence type="predicted"/>
<evidence type="ECO:0000259" key="9">
    <source>
        <dbReference type="PROSITE" id="PS51755"/>
    </source>
</evidence>
<protein>
    <submittedName>
        <fullName evidence="10">Two-component system response regulator VicR</fullName>
    </submittedName>
</protein>
<gene>
    <name evidence="10" type="ORF">J2Z76_002923</name>
</gene>
<dbReference type="InterPro" id="IPR001789">
    <property type="entry name" value="Sig_transdc_resp-reg_receiver"/>
</dbReference>
<dbReference type="PROSITE" id="PS51755">
    <property type="entry name" value="OMPR_PHOB"/>
    <property type="match status" value="1"/>
</dbReference>
<dbReference type="InterPro" id="IPR039420">
    <property type="entry name" value="WalR-like"/>
</dbReference>
<feature type="domain" description="OmpR/PhoB-type" evidence="9">
    <location>
        <begin position="131"/>
        <end position="227"/>
    </location>
</feature>
<dbReference type="Proteomes" id="UP001519342">
    <property type="component" value="Unassembled WGS sequence"/>
</dbReference>
<dbReference type="Gene3D" id="3.40.50.2300">
    <property type="match status" value="1"/>
</dbReference>
<feature type="DNA-binding region" description="OmpR/PhoB-type" evidence="7">
    <location>
        <begin position="131"/>
        <end position="227"/>
    </location>
</feature>
<evidence type="ECO:0000256" key="3">
    <source>
        <dbReference type="ARBA" id="ARBA00023015"/>
    </source>
</evidence>
<evidence type="ECO:0000256" key="6">
    <source>
        <dbReference type="PROSITE-ProRule" id="PRU00169"/>
    </source>
</evidence>
<dbReference type="PANTHER" id="PTHR48111:SF40">
    <property type="entry name" value="PHOSPHATE REGULON TRANSCRIPTIONAL REGULATORY PROTEIN PHOB"/>
    <property type="match status" value="1"/>
</dbReference>
<sequence>MNQKILVVDDERPIAEIIKYNLQKEGFEVQTVYDGEDAIKMVHKMKPDLVVLDVMLPRKGGFEILKEIRMEYVMPVIMLTAKEEESDKISGLELGADDYITKPFSTKEVVARVKANLRRVKLSKVEEEMKSKIVTAGNLTIDLNTYEVSKNNEIIDLTNREFDLLKYLFQNADRVFNREHLLKEVWGYEFGDLRTVDVTVRRLREKIETEEDKYIITKRGTGYYFKSK</sequence>
<keyword evidence="1 6" id="KW-0597">Phosphoprotein</keyword>
<dbReference type="Pfam" id="PF00072">
    <property type="entry name" value="Response_reg"/>
    <property type="match status" value="1"/>
</dbReference>
<dbReference type="SUPFAM" id="SSF52172">
    <property type="entry name" value="CheY-like"/>
    <property type="match status" value="1"/>
</dbReference>
<keyword evidence="4 7" id="KW-0238">DNA-binding</keyword>
<organism evidence="10 11">
    <name type="scientific">Sedimentibacter acidaminivorans</name>
    <dbReference type="NCBI Taxonomy" id="913099"/>
    <lineage>
        <taxon>Bacteria</taxon>
        <taxon>Bacillati</taxon>
        <taxon>Bacillota</taxon>
        <taxon>Tissierellia</taxon>
        <taxon>Sedimentibacter</taxon>
    </lineage>
</organism>
<dbReference type="CDD" id="cd00383">
    <property type="entry name" value="trans_reg_C"/>
    <property type="match status" value="1"/>
</dbReference>
<dbReference type="SMART" id="SM00862">
    <property type="entry name" value="Trans_reg_C"/>
    <property type="match status" value="1"/>
</dbReference>
<feature type="modified residue" description="4-aspartylphosphate" evidence="6">
    <location>
        <position position="53"/>
    </location>
</feature>
<evidence type="ECO:0000256" key="5">
    <source>
        <dbReference type="ARBA" id="ARBA00023163"/>
    </source>
</evidence>
<evidence type="ECO:0000313" key="10">
    <source>
        <dbReference type="EMBL" id="MBP1927051.1"/>
    </source>
</evidence>
<feature type="domain" description="Response regulatory" evidence="8">
    <location>
        <begin position="4"/>
        <end position="117"/>
    </location>
</feature>
<dbReference type="InterPro" id="IPR036388">
    <property type="entry name" value="WH-like_DNA-bd_sf"/>
</dbReference>
<reference evidence="10 11" key="1">
    <citation type="submission" date="2021-03" db="EMBL/GenBank/DDBJ databases">
        <title>Genomic Encyclopedia of Type Strains, Phase IV (KMG-IV): sequencing the most valuable type-strain genomes for metagenomic binning, comparative biology and taxonomic classification.</title>
        <authorList>
            <person name="Goeker M."/>
        </authorList>
    </citation>
    <scope>NUCLEOTIDE SEQUENCE [LARGE SCALE GENOMIC DNA]</scope>
    <source>
        <strain evidence="10 11">DSM 24004</strain>
    </source>
</reference>
<dbReference type="SMART" id="SM00448">
    <property type="entry name" value="REC"/>
    <property type="match status" value="1"/>
</dbReference>
<dbReference type="Gene3D" id="1.10.10.10">
    <property type="entry name" value="Winged helix-like DNA-binding domain superfamily/Winged helix DNA-binding domain"/>
    <property type="match status" value="1"/>
</dbReference>
<evidence type="ECO:0000256" key="7">
    <source>
        <dbReference type="PROSITE-ProRule" id="PRU01091"/>
    </source>
</evidence>
<evidence type="ECO:0000256" key="2">
    <source>
        <dbReference type="ARBA" id="ARBA00023012"/>
    </source>
</evidence>
<keyword evidence="3" id="KW-0805">Transcription regulation</keyword>
<dbReference type="InterPro" id="IPR001867">
    <property type="entry name" value="OmpR/PhoB-type_DNA-bd"/>
</dbReference>
<dbReference type="PANTHER" id="PTHR48111">
    <property type="entry name" value="REGULATOR OF RPOS"/>
    <property type="match status" value="1"/>
</dbReference>
<dbReference type="Gene3D" id="6.10.250.690">
    <property type="match status" value="1"/>
</dbReference>
<keyword evidence="5" id="KW-0804">Transcription</keyword>
<accession>A0ABS4GH73</accession>
<evidence type="ECO:0000256" key="1">
    <source>
        <dbReference type="ARBA" id="ARBA00022553"/>
    </source>
</evidence>
<dbReference type="PROSITE" id="PS50110">
    <property type="entry name" value="RESPONSE_REGULATORY"/>
    <property type="match status" value="1"/>
</dbReference>
<dbReference type="EMBL" id="JAGGKS010000009">
    <property type="protein sequence ID" value="MBP1927051.1"/>
    <property type="molecule type" value="Genomic_DNA"/>
</dbReference>
<comment type="caution">
    <text evidence="10">The sequence shown here is derived from an EMBL/GenBank/DDBJ whole genome shotgun (WGS) entry which is preliminary data.</text>
</comment>
<dbReference type="Pfam" id="PF00486">
    <property type="entry name" value="Trans_reg_C"/>
    <property type="match status" value="1"/>
</dbReference>
<evidence type="ECO:0000256" key="4">
    <source>
        <dbReference type="ARBA" id="ARBA00023125"/>
    </source>
</evidence>
<dbReference type="RefSeq" id="WP_209512766.1">
    <property type="nucleotide sequence ID" value="NZ_JAGGKS010000009.1"/>
</dbReference>
<dbReference type="InterPro" id="IPR011006">
    <property type="entry name" value="CheY-like_superfamily"/>
</dbReference>
<keyword evidence="2" id="KW-0902">Two-component regulatory system</keyword>
<evidence type="ECO:0000259" key="8">
    <source>
        <dbReference type="PROSITE" id="PS50110"/>
    </source>
</evidence>